<dbReference type="SUPFAM" id="SSF52540">
    <property type="entry name" value="P-loop containing nucleoside triphosphate hydrolases"/>
    <property type="match status" value="1"/>
</dbReference>
<dbReference type="InterPro" id="IPR000897">
    <property type="entry name" value="SRP54_GTPase_dom"/>
</dbReference>
<dbReference type="AlphaFoldDB" id="A0A328Z1D8"/>
<evidence type="ECO:0000256" key="1">
    <source>
        <dbReference type="ARBA" id="ARBA00004413"/>
    </source>
</evidence>
<comment type="subcellular location">
    <subcellularLocation>
        <location evidence="1">Cell membrane</location>
        <topology evidence="1">Peripheral membrane protein</topology>
        <orientation evidence="1">Cytoplasmic side</orientation>
    </subcellularLocation>
</comment>
<dbReference type="InterPro" id="IPR047040">
    <property type="entry name" value="FlhF__GTPase_dom"/>
</dbReference>
<dbReference type="SMART" id="SM00382">
    <property type="entry name" value="AAA"/>
    <property type="match status" value="1"/>
</dbReference>
<evidence type="ECO:0000256" key="14">
    <source>
        <dbReference type="SAM" id="MobiDB-lite"/>
    </source>
</evidence>
<dbReference type="FunFam" id="3.40.50.300:FF:000695">
    <property type="entry name" value="Flagellar biosynthesis regulator FlhF"/>
    <property type="match status" value="1"/>
</dbReference>
<organism evidence="17 18">
    <name type="scientific">Paracidovorax anthurii</name>
    <dbReference type="NCBI Taxonomy" id="78229"/>
    <lineage>
        <taxon>Bacteria</taxon>
        <taxon>Pseudomonadati</taxon>
        <taxon>Pseudomonadota</taxon>
        <taxon>Betaproteobacteria</taxon>
        <taxon>Burkholderiales</taxon>
        <taxon>Comamonadaceae</taxon>
        <taxon>Paracidovorax</taxon>
    </lineage>
</organism>
<dbReference type="PANTHER" id="PTHR43134">
    <property type="entry name" value="SIGNAL RECOGNITION PARTICLE RECEPTOR SUBUNIT ALPHA"/>
    <property type="match status" value="1"/>
</dbReference>
<keyword evidence="5" id="KW-1003">Cell membrane</keyword>
<evidence type="ECO:0000313" key="18">
    <source>
        <dbReference type="Proteomes" id="UP000248856"/>
    </source>
</evidence>
<evidence type="ECO:0000259" key="15">
    <source>
        <dbReference type="SMART" id="SM00382"/>
    </source>
</evidence>
<comment type="function">
    <text evidence="12">Necessary for flagellar biosynthesis. May be involved in translocation of the flagellum.</text>
</comment>
<dbReference type="GO" id="GO:0003924">
    <property type="term" value="F:GTPase activity"/>
    <property type="evidence" value="ECO:0007669"/>
    <property type="project" value="UniProtKB-UniRule"/>
</dbReference>
<dbReference type="Gene3D" id="1.20.120.1380">
    <property type="entry name" value="Flagellar FlhF biosynthesis protein, N domain"/>
    <property type="match status" value="1"/>
</dbReference>
<keyword evidence="6" id="KW-0547">Nucleotide-binding</keyword>
<evidence type="ECO:0000256" key="7">
    <source>
        <dbReference type="ARBA" id="ARBA00022795"/>
    </source>
</evidence>
<sequence length="515" mass="55903">MNIKRFTAPTSREALAKARMAFGDGTLILSNRQIAGGVEVVATAEDTLSSLENAPELPQPASRLQERASDMAANASQSGRPQRAAPQPEPTRNPVAQDTEQLAMSTLSFQDYVRERMLRRRHEALHGAADAAPMLAERVPARAAEPRMPEPRQPERPAPAASAPVQRHNPLRSIPMDLPAEPPRERRVQAPVPSLAQNTGQQNLMSELQSMKELIEDRFNTLAWLGQARQNPIQSNLMLKLIRAGYSPTLARAVLERLPEELGAGDAVRWLMEVLERNLKTDAHARPLYEEGGVYAMVGATGVGKTTTTAKLAALCARIHGPASVGLITLDTYRVGAHDQLRTYGRMLGVVAHLAHDRAALQDLLGLLAGKKMVLIDTTGVAPRDPRKRDMLDVLDLPGVNRLLVLNAGCHGDTLDDVLTGFKTGGSQQAILSKVDEAVKLGPAIDALIRHQMVLRGVTNGQRVPEDWEAADAHKLIATSMRSPAKSAFDPKASDLNFFFSHSPELASERGLVDA</sequence>
<accession>A0A328Z1D8</accession>
<dbReference type="GO" id="GO:0005525">
    <property type="term" value="F:GTP binding"/>
    <property type="evidence" value="ECO:0007669"/>
    <property type="project" value="UniProtKB-UniRule"/>
</dbReference>
<dbReference type="Proteomes" id="UP000248856">
    <property type="component" value="Unassembled WGS sequence"/>
</dbReference>
<dbReference type="NCBIfam" id="TIGR03499">
    <property type="entry name" value="FlhF"/>
    <property type="match status" value="1"/>
</dbReference>
<evidence type="ECO:0000256" key="6">
    <source>
        <dbReference type="ARBA" id="ARBA00022741"/>
    </source>
</evidence>
<dbReference type="CDD" id="cd17873">
    <property type="entry name" value="FlhF"/>
    <property type="match status" value="1"/>
</dbReference>
<evidence type="ECO:0000313" key="17">
    <source>
        <dbReference type="EMBL" id="RAR79981.1"/>
    </source>
</evidence>
<feature type="region of interest" description="Disordered" evidence="14">
    <location>
        <begin position="142"/>
        <end position="187"/>
    </location>
</feature>
<evidence type="ECO:0000256" key="4">
    <source>
        <dbReference type="ARBA" id="ARBA00022448"/>
    </source>
</evidence>
<keyword evidence="8" id="KW-0653">Protein transport</keyword>
<dbReference type="SMART" id="SM00962">
    <property type="entry name" value="SRP54"/>
    <property type="match status" value="1"/>
</dbReference>
<dbReference type="GO" id="GO:0005886">
    <property type="term" value="C:plasma membrane"/>
    <property type="evidence" value="ECO:0007669"/>
    <property type="project" value="UniProtKB-SubCell"/>
</dbReference>
<reference evidence="17 18" key="1">
    <citation type="submission" date="2018-06" db="EMBL/GenBank/DDBJ databases">
        <title>Genomic Encyclopedia of Archaeal and Bacterial Type Strains, Phase II (KMG-II): from individual species to whole genera.</title>
        <authorList>
            <person name="Goeker M."/>
        </authorList>
    </citation>
    <scope>NUCLEOTIDE SEQUENCE [LARGE SCALE GENOMIC DNA]</scope>
    <source>
        <strain evidence="17 18">CFPB 3232</strain>
    </source>
</reference>
<protein>
    <recommendedName>
        <fullName evidence="3 13">Flagellar biosynthesis protein FlhF</fullName>
    </recommendedName>
</protein>
<evidence type="ECO:0000256" key="3">
    <source>
        <dbReference type="ARBA" id="ARBA00014919"/>
    </source>
</evidence>
<dbReference type="GO" id="GO:0006614">
    <property type="term" value="P:SRP-dependent cotranslational protein targeting to membrane"/>
    <property type="evidence" value="ECO:0007669"/>
    <property type="project" value="UniProtKB-UniRule"/>
</dbReference>
<evidence type="ECO:0000256" key="5">
    <source>
        <dbReference type="ARBA" id="ARBA00022475"/>
    </source>
</evidence>
<dbReference type="Gene3D" id="3.40.50.300">
    <property type="entry name" value="P-loop containing nucleotide triphosphate hydrolases"/>
    <property type="match status" value="1"/>
</dbReference>
<keyword evidence="17" id="KW-0282">Flagellum</keyword>
<evidence type="ECO:0000256" key="12">
    <source>
        <dbReference type="ARBA" id="ARBA00025337"/>
    </source>
</evidence>
<keyword evidence="17" id="KW-0969">Cilium</keyword>
<keyword evidence="17" id="KW-0966">Cell projection</keyword>
<dbReference type="OrthoDB" id="9778554at2"/>
<evidence type="ECO:0000256" key="8">
    <source>
        <dbReference type="ARBA" id="ARBA00022927"/>
    </source>
</evidence>
<comment type="similarity">
    <text evidence="2">Belongs to the GTP-binding SRP family.</text>
</comment>
<feature type="domain" description="SRP54-type proteins GTP-binding" evidence="16">
    <location>
        <begin position="292"/>
        <end position="482"/>
    </location>
</feature>
<dbReference type="InterPro" id="IPR027417">
    <property type="entry name" value="P-loop_NTPase"/>
</dbReference>
<evidence type="ECO:0000256" key="10">
    <source>
        <dbReference type="ARBA" id="ARBA00023136"/>
    </source>
</evidence>
<gene>
    <name evidence="17" type="ORF">AX018_102423</name>
</gene>
<keyword evidence="7" id="KW-1005">Bacterial flagellum biogenesis</keyword>
<name>A0A328Z1D8_9BURK</name>
<dbReference type="InterPro" id="IPR003593">
    <property type="entry name" value="AAA+_ATPase"/>
</dbReference>
<feature type="region of interest" description="Disordered" evidence="14">
    <location>
        <begin position="51"/>
        <end position="100"/>
    </location>
</feature>
<dbReference type="RefSeq" id="WP_111877721.1">
    <property type="nucleotide sequence ID" value="NZ_CBCSGC010000061.1"/>
</dbReference>
<dbReference type="GO" id="GO:0005047">
    <property type="term" value="F:signal recognition particle binding"/>
    <property type="evidence" value="ECO:0007669"/>
    <property type="project" value="TreeGrafter"/>
</dbReference>
<feature type="domain" description="AAA+ ATPase" evidence="15">
    <location>
        <begin position="291"/>
        <end position="459"/>
    </location>
</feature>
<comment type="caution">
    <text evidence="17">The sequence shown here is derived from an EMBL/GenBank/DDBJ whole genome shotgun (WGS) entry which is preliminary data.</text>
</comment>
<keyword evidence="18" id="KW-1185">Reference proteome</keyword>
<keyword evidence="9" id="KW-0342">GTP-binding</keyword>
<evidence type="ECO:0000256" key="2">
    <source>
        <dbReference type="ARBA" id="ARBA00008531"/>
    </source>
</evidence>
<keyword evidence="11" id="KW-1006">Bacterial flagellum protein export</keyword>
<evidence type="ECO:0000256" key="13">
    <source>
        <dbReference type="NCBIfam" id="TIGR03499"/>
    </source>
</evidence>
<keyword evidence="10" id="KW-0472">Membrane</keyword>
<dbReference type="GO" id="GO:0044781">
    <property type="term" value="P:bacterial-type flagellum organization"/>
    <property type="evidence" value="ECO:0007669"/>
    <property type="project" value="UniProtKB-UniRule"/>
</dbReference>
<dbReference type="EMBL" id="QLTA01000024">
    <property type="protein sequence ID" value="RAR79981.1"/>
    <property type="molecule type" value="Genomic_DNA"/>
</dbReference>
<dbReference type="InterPro" id="IPR020006">
    <property type="entry name" value="FlhF"/>
</dbReference>
<dbReference type="PANTHER" id="PTHR43134:SF3">
    <property type="entry name" value="FLAGELLAR BIOSYNTHESIS PROTEIN FLHF"/>
    <property type="match status" value="1"/>
</dbReference>
<evidence type="ECO:0000259" key="16">
    <source>
        <dbReference type="SMART" id="SM00962"/>
    </source>
</evidence>
<dbReference type="Pfam" id="PF00448">
    <property type="entry name" value="SRP54"/>
    <property type="match status" value="1"/>
</dbReference>
<dbReference type="GO" id="GO:0015031">
    <property type="term" value="P:protein transport"/>
    <property type="evidence" value="ECO:0007669"/>
    <property type="project" value="UniProtKB-KW"/>
</dbReference>
<evidence type="ECO:0000256" key="9">
    <source>
        <dbReference type="ARBA" id="ARBA00023134"/>
    </source>
</evidence>
<proteinExistence type="inferred from homology"/>
<evidence type="ECO:0000256" key="11">
    <source>
        <dbReference type="ARBA" id="ARBA00023225"/>
    </source>
</evidence>
<keyword evidence="4" id="KW-0813">Transport</keyword>
<feature type="compositionally biased region" description="Basic and acidic residues" evidence="14">
    <location>
        <begin position="144"/>
        <end position="155"/>
    </location>
</feature>